<evidence type="ECO:0000256" key="1">
    <source>
        <dbReference type="ARBA" id="ARBA00004496"/>
    </source>
</evidence>
<evidence type="ECO:0000259" key="11">
    <source>
        <dbReference type="PROSITE" id="PS50110"/>
    </source>
</evidence>
<dbReference type="SMART" id="SM00448">
    <property type="entry name" value="REC"/>
    <property type="match status" value="1"/>
</dbReference>
<dbReference type="InterPro" id="IPR001789">
    <property type="entry name" value="Sig_transdc_resp-reg_receiver"/>
</dbReference>
<evidence type="ECO:0000313" key="13">
    <source>
        <dbReference type="Proteomes" id="UP001595979"/>
    </source>
</evidence>
<keyword evidence="3 10" id="KW-0597">Phosphoprotein</keyword>
<dbReference type="InterPro" id="IPR048714">
    <property type="entry name" value="DpiA-like_HTH"/>
</dbReference>
<comment type="caution">
    <text evidence="12">The sequence shown here is derived from an EMBL/GenBank/DDBJ whole genome shotgun (WGS) entry which is preliminary data.</text>
</comment>
<evidence type="ECO:0000256" key="5">
    <source>
        <dbReference type="ARBA" id="ARBA00023015"/>
    </source>
</evidence>
<sequence>MTPIRTLIVEDDLQIAALHRRLLTEAGGFEVLGYAETLRVARAMTATLAPELLLLDVQLPDGRGLDLLRELRAGGARLDAILVTAASDTASVQDALAHGAADYLVKPVTPARFRQGLERARERAALWRRPDVRQNDLDALFRGSPESAAPGLDPGTLQRVRAALRAGGAHTAAELGAGLGLSRVTAWRYLEQLALSGEAVAETDAGTVGRPAKRYRRV</sequence>
<evidence type="ECO:0000313" key="12">
    <source>
        <dbReference type="EMBL" id="MFC5846978.1"/>
    </source>
</evidence>
<keyword evidence="6 9" id="KW-0238">DNA-binding</keyword>
<keyword evidence="4 9" id="KW-0902">Two-component regulatory system</keyword>
<evidence type="ECO:0000256" key="9">
    <source>
        <dbReference type="PIRNR" id="PIRNR006171"/>
    </source>
</evidence>
<evidence type="ECO:0000256" key="10">
    <source>
        <dbReference type="PROSITE-ProRule" id="PRU00169"/>
    </source>
</evidence>
<dbReference type="InterPro" id="IPR024187">
    <property type="entry name" value="Sig_transdc_resp-reg_cit/mal"/>
</dbReference>
<keyword evidence="13" id="KW-1185">Reference proteome</keyword>
<dbReference type="PANTHER" id="PTHR45526:SF1">
    <property type="entry name" value="TRANSCRIPTIONAL REGULATORY PROTEIN DCUR-RELATED"/>
    <property type="match status" value="1"/>
</dbReference>
<dbReference type="Gene3D" id="3.40.50.2300">
    <property type="match status" value="1"/>
</dbReference>
<keyword evidence="5 9" id="KW-0805">Transcription regulation</keyword>
<dbReference type="Pfam" id="PF00072">
    <property type="entry name" value="Response_reg"/>
    <property type="match status" value="1"/>
</dbReference>
<dbReference type="PANTHER" id="PTHR45526">
    <property type="entry name" value="TRANSCRIPTIONAL REGULATORY PROTEIN DPIA"/>
    <property type="match status" value="1"/>
</dbReference>
<proteinExistence type="predicted"/>
<keyword evidence="2 9" id="KW-0963">Cytoplasm</keyword>
<comment type="subcellular location">
    <subcellularLocation>
        <location evidence="1 9">Cytoplasm</location>
    </subcellularLocation>
</comment>
<evidence type="ECO:0000256" key="4">
    <source>
        <dbReference type="ARBA" id="ARBA00023012"/>
    </source>
</evidence>
<dbReference type="Pfam" id="PF20714">
    <property type="entry name" value="HTH_64"/>
    <property type="match status" value="1"/>
</dbReference>
<dbReference type="Proteomes" id="UP001595979">
    <property type="component" value="Unassembled WGS sequence"/>
</dbReference>
<dbReference type="RefSeq" id="WP_380045699.1">
    <property type="nucleotide sequence ID" value="NZ_JBHSOH010000003.1"/>
</dbReference>
<keyword evidence="7 9" id="KW-0010">Activator</keyword>
<reference evidence="13" key="1">
    <citation type="journal article" date="2019" name="Int. J. Syst. Evol. Microbiol.">
        <title>The Global Catalogue of Microorganisms (GCM) 10K type strain sequencing project: providing services to taxonomists for standard genome sequencing and annotation.</title>
        <authorList>
            <consortium name="The Broad Institute Genomics Platform"/>
            <consortium name="The Broad Institute Genome Sequencing Center for Infectious Disease"/>
            <person name="Wu L."/>
            <person name="Ma J."/>
        </authorList>
    </citation>
    <scope>NUCLEOTIDE SEQUENCE [LARGE SCALE GENOMIC DNA]</scope>
    <source>
        <strain evidence="13">CGMCC 1.15053</strain>
    </source>
</reference>
<feature type="domain" description="Response regulatory" evidence="11">
    <location>
        <begin position="5"/>
        <end position="121"/>
    </location>
</feature>
<protein>
    <recommendedName>
        <fullName evidence="9">Transcriptional regulatory protein</fullName>
    </recommendedName>
</protein>
<dbReference type="EMBL" id="JBHSOH010000003">
    <property type="protein sequence ID" value="MFC5846978.1"/>
    <property type="molecule type" value="Genomic_DNA"/>
</dbReference>
<organism evidence="12 13">
    <name type="scientific">Deinococcus petrolearius</name>
    <dbReference type="NCBI Taxonomy" id="1751295"/>
    <lineage>
        <taxon>Bacteria</taxon>
        <taxon>Thermotogati</taxon>
        <taxon>Deinococcota</taxon>
        <taxon>Deinococci</taxon>
        <taxon>Deinococcales</taxon>
        <taxon>Deinococcaceae</taxon>
        <taxon>Deinococcus</taxon>
    </lineage>
</organism>
<dbReference type="PIRSF" id="PIRSF006171">
    <property type="entry name" value="RR_citrat_malat"/>
    <property type="match status" value="1"/>
</dbReference>
<gene>
    <name evidence="12" type="ORF">ACFPQ6_01530</name>
</gene>
<evidence type="ECO:0000256" key="6">
    <source>
        <dbReference type="ARBA" id="ARBA00023125"/>
    </source>
</evidence>
<dbReference type="InterPro" id="IPR051271">
    <property type="entry name" value="2C-system_Tx_regulators"/>
</dbReference>
<feature type="modified residue" description="4-aspartylphosphate" evidence="10">
    <location>
        <position position="56"/>
    </location>
</feature>
<evidence type="ECO:0000256" key="7">
    <source>
        <dbReference type="ARBA" id="ARBA00023159"/>
    </source>
</evidence>
<keyword evidence="8 9" id="KW-0804">Transcription</keyword>
<evidence type="ECO:0000256" key="3">
    <source>
        <dbReference type="ARBA" id="ARBA00022553"/>
    </source>
</evidence>
<dbReference type="PROSITE" id="PS50110">
    <property type="entry name" value="RESPONSE_REGULATORY"/>
    <property type="match status" value="1"/>
</dbReference>
<accession>A0ABW1DG92</accession>
<dbReference type="InterPro" id="IPR011006">
    <property type="entry name" value="CheY-like_superfamily"/>
</dbReference>
<dbReference type="SUPFAM" id="SSF52172">
    <property type="entry name" value="CheY-like"/>
    <property type="match status" value="1"/>
</dbReference>
<evidence type="ECO:0000256" key="8">
    <source>
        <dbReference type="ARBA" id="ARBA00023163"/>
    </source>
</evidence>
<evidence type="ECO:0000256" key="2">
    <source>
        <dbReference type="ARBA" id="ARBA00022490"/>
    </source>
</evidence>
<name>A0ABW1DG92_9DEIO</name>